<protein>
    <recommendedName>
        <fullName evidence="4">NAB domain-containing protein</fullName>
    </recommendedName>
</protein>
<feature type="region of interest" description="Disordered" evidence="3">
    <location>
        <begin position="1"/>
        <end position="23"/>
    </location>
</feature>
<evidence type="ECO:0000259" key="4">
    <source>
        <dbReference type="PROSITE" id="PS51774"/>
    </source>
</evidence>
<feature type="compositionally biased region" description="Basic and acidic residues" evidence="3">
    <location>
        <begin position="1"/>
        <end position="10"/>
    </location>
</feature>
<evidence type="ECO:0000256" key="1">
    <source>
        <dbReference type="ARBA" id="ARBA00023054"/>
    </source>
</evidence>
<name>A0A5J5ABG6_9ASTE</name>
<feature type="compositionally biased region" description="Low complexity" evidence="3">
    <location>
        <begin position="101"/>
        <end position="115"/>
    </location>
</feature>
<gene>
    <name evidence="5" type="ORF">F0562_035486</name>
</gene>
<keyword evidence="1 2" id="KW-0175">Coiled coil</keyword>
<dbReference type="GO" id="GO:0003779">
    <property type="term" value="F:actin binding"/>
    <property type="evidence" value="ECO:0007669"/>
    <property type="project" value="InterPro"/>
</dbReference>
<organism evidence="5 6">
    <name type="scientific">Nyssa sinensis</name>
    <dbReference type="NCBI Taxonomy" id="561372"/>
    <lineage>
        <taxon>Eukaryota</taxon>
        <taxon>Viridiplantae</taxon>
        <taxon>Streptophyta</taxon>
        <taxon>Embryophyta</taxon>
        <taxon>Tracheophyta</taxon>
        <taxon>Spermatophyta</taxon>
        <taxon>Magnoliopsida</taxon>
        <taxon>eudicotyledons</taxon>
        <taxon>Gunneridae</taxon>
        <taxon>Pentapetalae</taxon>
        <taxon>asterids</taxon>
        <taxon>Cornales</taxon>
        <taxon>Nyssaceae</taxon>
        <taxon>Nyssa</taxon>
    </lineage>
</organism>
<reference evidence="5 6" key="1">
    <citation type="submission" date="2019-09" db="EMBL/GenBank/DDBJ databases">
        <title>A chromosome-level genome assembly of the Chinese tupelo Nyssa sinensis.</title>
        <authorList>
            <person name="Yang X."/>
            <person name="Kang M."/>
            <person name="Yang Y."/>
            <person name="Xiong H."/>
            <person name="Wang M."/>
            <person name="Zhang Z."/>
            <person name="Wang Z."/>
            <person name="Wu H."/>
            <person name="Ma T."/>
            <person name="Liu J."/>
            <person name="Xi Z."/>
        </authorList>
    </citation>
    <scope>NUCLEOTIDE SEQUENCE [LARGE SCALE GENOMIC DNA]</scope>
    <source>
        <strain evidence="5">J267</strain>
        <tissue evidence="5">Leaf</tissue>
    </source>
</reference>
<accession>A0A5J5ABG6</accession>
<dbReference type="Proteomes" id="UP000325577">
    <property type="component" value="Linkage Group LG21"/>
</dbReference>
<evidence type="ECO:0000313" key="5">
    <source>
        <dbReference type="EMBL" id="KAA8528263.1"/>
    </source>
</evidence>
<dbReference type="GO" id="GO:0005200">
    <property type="term" value="F:structural constituent of cytoskeleton"/>
    <property type="evidence" value="ECO:0007669"/>
    <property type="project" value="TreeGrafter"/>
</dbReference>
<feature type="coiled-coil region" evidence="2">
    <location>
        <begin position="345"/>
        <end position="463"/>
    </location>
</feature>
<dbReference type="OrthoDB" id="10255522at2759"/>
<dbReference type="GO" id="GO:0005856">
    <property type="term" value="C:cytoskeleton"/>
    <property type="evidence" value="ECO:0007669"/>
    <property type="project" value="TreeGrafter"/>
</dbReference>
<dbReference type="Pfam" id="PF07765">
    <property type="entry name" value="KIP1"/>
    <property type="match status" value="1"/>
</dbReference>
<dbReference type="PANTHER" id="PTHR47357">
    <property type="entry name" value="COP1-INTERACTIVE PROTEIN 1"/>
    <property type="match status" value="1"/>
</dbReference>
<evidence type="ECO:0000256" key="2">
    <source>
        <dbReference type="SAM" id="Coils"/>
    </source>
</evidence>
<feature type="coiled-coil region" evidence="2">
    <location>
        <begin position="694"/>
        <end position="742"/>
    </location>
</feature>
<dbReference type="AlphaFoldDB" id="A0A5J5ABG6"/>
<keyword evidence="6" id="KW-1185">Reference proteome</keyword>
<feature type="compositionally biased region" description="Basic and acidic residues" evidence="3">
    <location>
        <begin position="91"/>
        <end position="100"/>
    </location>
</feature>
<feature type="domain" description="NAB" evidence="4">
    <location>
        <begin position="9"/>
        <end position="88"/>
    </location>
</feature>
<sequence length="786" mass="91290">MTKNRWREPFKSFASHIAPEKDQELQGTKIEIDEKVTKIMKLIKNKNKNKNKKEGSSRKETQLLEFVEDFHQQYQSLFALYDDLRGEVRDKVHDREKKEGSSSSTSSSDSESYYSPDEIGGKTSPSSKVKDNFRQKLENSNLEVAELKNKLTSMSEEKEALNLEYVASLNKIQESEKIIEGLRIEAEQTESIKQNLLDESSQLKEKLVEKEKELLSLTERPQFHESEASARIKELESQVTSKKLEMETLRTQKRELEEKIELKATEAKQVGEESLGLQARILELEMASKEKGDELSATLKKFEENENNLMSKTEELAGKANDRKLGVDALQTQKNELEGCVVCKSNEASARVKDLMEQLDVLHQELESQLGQKTESESQLEKQNQEISAFLVQIQNLTEKLTSTTLNEQRMLEEKEGLRVRVKDLELKVDSLCSQKTELEEQIRRENHEANQLRVEKEGLNARILVMEKSQAERGNELSAFQTKLEYFNNDASTQIKTLRAQINSLQREMDSLQTEKSQLELQKERENIKLTSKISDQERTLKGQDDVINKLNEESKQAKVRLLESKLNLQNAERKSEEMAEELRKKFEDGLRLLSRRIRVAEQLHVENKDFYMKTKEKYEQEHIELKERIATDQVAVRRIKDITVIANDMLTELDPVALKFQECSGHFLNRISKVSCELKFAKDWVSRKNNAIKHVKEDIDCLLAQLDVKEAEILGFRERVWKLENKVRELEKIVKEKEEGMLVLGEEKREAIRQLCVWIDYHRSRSDYLKKMLSEMTVRSQGTP</sequence>
<dbReference type="PANTHER" id="PTHR47357:SF4">
    <property type="entry name" value="MYOSIN HEAVY CHAIN-LIKE PROTEIN"/>
    <property type="match status" value="1"/>
</dbReference>
<dbReference type="InterPro" id="IPR011684">
    <property type="entry name" value="NAB"/>
</dbReference>
<dbReference type="EMBL" id="CM018045">
    <property type="protein sequence ID" value="KAA8528263.1"/>
    <property type="molecule type" value="Genomic_DNA"/>
</dbReference>
<feature type="region of interest" description="Disordered" evidence="3">
    <location>
        <begin position="91"/>
        <end position="135"/>
    </location>
</feature>
<dbReference type="PROSITE" id="PS51774">
    <property type="entry name" value="NAB"/>
    <property type="match status" value="1"/>
</dbReference>
<proteinExistence type="predicted"/>
<evidence type="ECO:0000313" key="6">
    <source>
        <dbReference type="Proteomes" id="UP000325577"/>
    </source>
</evidence>
<feature type="coiled-coil region" evidence="2">
    <location>
        <begin position="489"/>
        <end position="630"/>
    </location>
</feature>
<evidence type="ECO:0000256" key="3">
    <source>
        <dbReference type="SAM" id="MobiDB-lite"/>
    </source>
</evidence>